<protein>
    <recommendedName>
        <fullName evidence="7">GTA TIM-barrel-like domain-containing protein</fullName>
    </recommendedName>
</protein>
<evidence type="ECO:0000259" key="3">
    <source>
        <dbReference type="Pfam" id="PF13550"/>
    </source>
</evidence>
<dbReference type="Pfam" id="PF13547">
    <property type="entry name" value="GTA_TIM"/>
    <property type="match status" value="1"/>
</dbReference>
<dbReference type="EMBL" id="UEYP01000006">
    <property type="protein sequence ID" value="SSC68006.1"/>
    <property type="molecule type" value="Genomic_DNA"/>
</dbReference>
<dbReference type="CDD" id="cd19607">
    <property type="entry name" value="GTA_TIM-barrel-like"/>
    <property type="match status" value="1"/>
</dbReference>
<dbReference type="InterPro" id="IPR032876">
    <property type="entry name" value="J_dom"/>
</dbReference>
<feature type="compositionally biased region" description="Basic and acidic residues" evidence="1">
    <location>
        <begin position="306"/>
        <end position="316"/>
    </location>
</feature>
<organism evidence="5 6">
    <name type="scientific">Ciceribacter selenitireducens ATCC BAA-1503</name>
    <dbReference type="NCBI Taxonomy" id="1336235"/>
    <lineage>
        <taxon>Bacteria</taxon>
        <taxon>Pseudomonadati</taxon>
        <taxon>Pseudomonadota</taxon>
        <taxon>Alphaproteobacteria</taxon>
        <taxon>Hyphomicrobiales</taxon>
        <taxon>Rhizobiaceae</taxon>
        <taxon>Ciceribacter</taxon>
    </lineage>
</organism>
<gene>
    <name evidence="5" type="ORF">RHIZ70_3714</name>
</gene>
<evidence type="ECO:0000313" key="6">
    <source>
        <dbReference type="Proteomes" id="UP000254764"/>
    </source>
</evidence>
<sequence>MATILFQAAGAALGSVFGPLGAVIGRAAGALAGNMLDRALIGGGTTLSGARLSAARLPGAAEGAAIPRLYGTARLGGTLIWATRFEEEATTERTGAKATGTRVKTYRYFANLAVGLCDGEAALVRRVWADGQEIDLTEIEMRFYPGTEDQLPDPLIEAKQGAGNAPAYRGLSYVVFERLPLDDFGNRIPLLQFEVIRPVGALEGMVKAVTVIPGSTEHGYATVQVRERTGEGASRILNRNTLVAHTDWQASIDELQALCPNLETVALVVSWFGTDLRAGQCRVVPGVEVGSRNESRDWRVSGVTRETAHRVSRHDGGPAYGGTPDDRSVVEAILDLKARGQKVVLYPFVMMDIPVGNGLSDPYGGAEQAAYPWRGRITCHPAPGRPGSPDRSEAIPATVAGFCGAAEAADFDVSGTTVSYHGSDEGYRRMVLHYALLAEVAGGVDAFLIGSELRGLTTLRDAADGFPFVAALADLAADVRAILGASTKITYGADWSEYFGHHPADGSGDVFFHLDPLWAHPAIDAVGIDNYMPLSDWRDADLEDANPDGFRLCDDGEAMAGQIAAGEGFDWYYASEADRAARVRSPISDGLAGKPFVFRFKDIEGWWSNFHFDRIGGTERPEPSAWTPGLKPVWFTELGCAAVDKGANQPNVFGDPKSAESALPHFSSGARSDSQQRRFLEAHLGYWQGGAAPAGMVDPGQIFLWTWDARPQPAFPQDLDLWADGTNWRTGHWLNGRLGAGTLADVVAGLLEDHGFADYDLSEVSGDLMGYVQGDLASARSLIEPLAETFLIDIVEDGPRLKFRSRMAASLPARTVEVLADVKDEPLWRETRGHDSDFAAEASLTYYDPASDYGEASARSRRIEAETQRQMARDLPAVLAEETALSLAEGMLRDHRIGRRRLEFSLGPAELSVQPGDVLSLSEGPEGRFLVGEIDDGLVRRLSLREVAAAVSATTASAGTGRTPDRPGSVGFDPVVTLMDLPRYTVGEATDFACVAGLARPWRRMAIASSAGNGVFRSRAMLDRPARLGRLAAPLSGGVAGRFDRSRTLEVDLSFGSFAAATELLVLNGENRLALRSASGAWEVIGFAGAEEISAGRWRLSTLLRGLAGTEDAMSAGAVAGAAVVLLDEAVRPLGLSTEEAGLALAYIAEPMGMAATPATLGSFAGGVRAQTPFSPVHLRARRGEAGDVAFDWVRRSRVDGDNWLPAEVPLVETVEAYRLEILDGAEVRRTVETGEARFVYPQAWELSDFGSLQASIRVRVRQLGRVAEGNASEAELAVG</sequence>
<name>A0A376AJK3_9HYPH</name>
<keyword evidence="6" id="KW-1185">Reference proteome</keyword>
<dbReference type="InterPro" id="IPR017853">
    <property type="entry name" value="GH"/>
</dbReference>
<dbReference type="OrthoDB" id="8445115at2"/>
<feature type="domain" description="GTA TIM-barrel-like" evidence="2">
    <location>
        <begin position="426"/>
        <end position="716"/>
    </location>
</feature>
<dbReference type="AlphaFoldDB" id="A0A376AJK3"/>
<dbReference type="InterPro" id="IPR025195">
    <property type="entry name" value="GTA_TIM_dom"/>
</dbReference>
<evidence type="ECO:0000259" key="2">
    <source>
        <dbReference type="Pfam" id="PF13547"/>
    </source>
</evidence>
<dbReference type="Pfam" id="PF23666">
    <property type="entry name" value="Rcc01698_C"/>
    <property type="match status" value="1"/>
</dbReference>
<dbReference type="Gene3D" id="3.20.20.80">
    <property type="entry name" value="Glycosidases"/>
    <property type="match status" value="1"/>
</dbReference>
<accession>A0A376AJK3</accession>
<feature type="domain" description="Tip attachment protein J" evidence="3">
    <location>
        <begin position="778"/>
        <end position="935"/>
    </location>
</feature>
<evidence type="ECO:0000256" key="1">
    <source>
        <dbReference type="SAM" id="MobiDB-lite"/>
    </source>
</evidence>
<evidence type="ECO:0000313" key="5">
    <source>
        <dbReference type="EMBL" id="SSC68006.1"/>
    </source>
</evidence>
<reference evidence="6" key="1">
    <citation type="submission" date="2018-07" db="EMBL/GenBank/DDBJ databases">
        <authorList>
            <person name="Peiro R."/>
            <person name="Begona"/>
            <person name="Cbmso G."/>
            <person name="Lopez M."/>
            <person name="Gonzalez S."/>
        </authorList>
    </citation>
    <scope>NUCLEOTIDE SEQUENCE [LARGE SCALE GENOMIC DNA]</scope>
</reference>
<dbReference type="InterPro" id="IPR056490">
    <property type="entry name" value="Rcc01698_C"/>
</dbReference>
<evidence type="ECO:0008006" key="7">
    <source>
        <dbReference type="Google" id="ProtNLM"/>
    </source>
</evidence>
<dbReference type="STRING" id="1336235.GCA_000518785_01447"/>
<feature type="region of interest" description="Disordered" evidence="1">
    <location>
        <begin position="298"/>
        <end position="324"/>
    </location>
</feature>
<feature type="domain" description="Rcc01698-like C-terminal" evidence="4">
    <location>
        <begin position="1026"/>
        <end position="1125"/>
    </location>
</feature>
<dbReference type="RefSeq" id="WP_115670561.1">
    <property type="nucleotide sequence ID" value="NZ_UEYP01000006.1"/>
</dbReference>
<dbReference type="Proteomes" id="UP000254764">
    <property type="component" value="Unassembled WGS sequence"/>
</dbReference>
<dbReference type="Pfam" id="PF13550">
    <property type="entry name" value="Phage-tail_3"/>
    <property type="match status" value="1"/>
</dbReference>
<proteinExistence type="predicted"/>
<evidence type="ECO:0000259" key="4">
    <source>
        <dbReference type="Pfam" id="PF23666"/>
    </source>
</evidence>
<dbReference type="SUPFAM" id="SSF51445">
    <property type="entry name" value="(Trans)glycosidases"/>
    <property type="match status" value="1"/>
</dbReference>